<keyword evidence="4" id="KW-1185">Reference proteome</keyword>
<sequence>MAADGRRPMPANTPVSRSQGGALGFNGSNQIRSGVERMGAGGGGLGRLVKEGPLVIRENGILDMKKLNLIEGKVKEVVQEVGFKTPRPLEGMKIFVNRFGVSTSISELNLELGQNNLSLVLDSTDVNIPSIEKEALEDSNGIKEAVPNQAIQNDTVKPWSKIPYIRINFDDGESCFTEDDAVKLKSVNEMANVNRLQFAVAAKVFGRELPFHIIATELRQQWVHLGQFHLTILGKGWVLCTFRSSEAMESILTRGPWYVNGHIIGLDKWSPNFSPSSMKGLSSPVWIKMPHLPLHCWDEENVTRIASKVGKPIMLNGNMFHWGRREFARVCVRLLLDTKLPLD</sequence>
<dbReference type="EMBL" id="JANQDX010000007">
    <property type="protein sequence ID" value="KAL0921225.1"/>
    <property type="molecule type" value="Genomic_DNA"/>
</dbReference>
<dbReference type="AlphaFoldDB" id="A0ABD0V8A2"/>
<feature type="region of interest" description="Disordered" evidence="1">
    <location>
        <begin position="1"/>
        <end position="26"/>
    </location>
</feature>
<protein>
    <recommendedName>
        <fullName evidence="2">DUF4283 domain-containing protein</fullName>
    </recommendedName>
</protein>
<evidence type="ECO:0000256" key="1">
    <source>
        <dbReference type="SAM" id="MobiDB-lite"/>
    </source>
</evidence>
<feature type="domain" description="DUF4283" evidence="2">
    <location>
        <begin position="194"/>
        <end position="276"/>
    </location>
</feature>
<dbReference type="PANTHER" id="PTHR31286:SF180">
    <property type="entry name" value="OS10G0362600 PROTEIN"/>
    <property type="match status" value="1"/>
</dbReference>
<proteinExistence type="predicted"/>
<evidence type="ECO:0000259" key="2">
    <source>
        <dbReference type="Pfam" id="PF14111"/>
    </source>
</evidence>
<dbReference type="InterPro" id="IPR040256">
    <property type="entry name" value="At4g02000-like"/>
</dbReference>
<organism evidence="3 4">
    <name type="scientific">Dendrobium thyrsiflorum</name>
    <name type="common">Pinecone-like raceme dendrobium</name>
    <name type="synonym">Orchid</name>
    <dbReference type="NCBI Taxonomy" id="117978"/>
    <lineage>
        <taxon>Eukaryota</taxon>
        <taxon>Viridiplantae</taxon>
        <taxon>Streptophyta</taxon>
        <taxon>Embryophyta</taxon>
        <taxon>Tracheophyta</taxon>
        <taxon>Spermatophyta</taxon>
        <taxon>Magnoliopsida</taxon>
        <taxon>Liliopsida</taxon>
        <taxon>Asparagales</taxon>
        <taxon>Orchidaceae</taxon>
        <taxon>Epidendroideae</taxon>
        <taxon>Malaxideae</taxon>
        <taxon>Dendrobiinae</taxon>
        <taxon>Dendrobium</taxon>
    </lineage>
</organism>
<accession>A0ABD0V8A2</accession>
<dbReference type="Pfam" id="PF14111">
    <property type="entry name" value="DUF4283"/>
    <property type="match status" value="1"/>
</dbReference>
<name>A0ABD0V8A2_DENTH</name>
<reference evidence="3 4" key="1">
    <citation type="journal article" date="2024" name="Plant Biotechnol. J.">
        <title>Dendrobium thyrsiflorum genome and its molecular insights into genes involved in important horticultural traits.</title>
        <authorList>
            <person name="Chen B."/>
            <person name="Wang J.Y."/>
            <person name="Zheng P.J."/>
            <person name="Li K.L."/>
            <person name="Liang Y.M."/>
            <person name="Chen X.F."/>
            <person name="Zhang C."/>
            <person name="Zhao X."/>
            <person name="He X."/>
            <person name="Zhang G.Q."/>
            <person name="Liu Z.J."/>
            <person name="Xu Q."/>
        </authorList>
    </citation>
    <scope>NUCLEOTIDE SEQUENCE [LARGE SCALE GENOMIC DNA]</scope>
    <source>
        <strain evidence="3">GZMU011</strain>
    </source>
</reference>
<dbReference type="Proteomes" id="UP001552299">
    <property type="component" value="Unassembled WGS sequence"/>
</dbReference>
<comment type="caution">
    <text evidence="3">The sequence shown here is derived from an EMBL/GenBank/DDBJ whole genome shotgun (WGS) entry which is preliminary data.</text>
</comment>
<dbReference type="PANTHER" id="PTHR31286">
    <property type="entry name" value="GLYCINE-RICH CELL WALL STRUCTURAL PROTEIN 1.8-LIKE"/>
    <property type="match status" value="1"/>
</dbReference>
<gene>
    <name evidence="3" type="ORF">M5K25_008278</name>
</gene>
<evidence type="ECO:0000313" key="3">
    <source>
        <dbReference type="EMBL" id="KAL0921225.1"/>
    </source>
</evidence>
<evidence type="ECO:0000313" key="4">
    <source>
        <dbReference type="Proteomes" id="UP001552299"/>
    </source>
</evidence>
<dbReference type="InterPro" id="IPR025558">
    <property type="entry name" value="DUF4283"/>
</dbReference>